<evidence type="ECO:0000313" key="3">
    <source>
        <dbReference type="Proteomes" id="UP000265520"/>
    </source>
</evidence>
<evidence type="ECO:0000313" key="2">
    <source>
        <dbReference type="EMBL" id="MCI95394.1"/>
    </source>
</evidence>
<protein>
    <submittedName>
        <fullName evidence="2">Uncharacterized protein</fullName>
    </submittedName>
</protein>
<dbReference type="AlphaFoldDB" id="A0A392W407"/>
<evidence type="ECO:0000256" key="1">
    <source>
        <dbReference type="SAM" id="MobiDB-lite"/>
    </source>
</evidence>
<accession>A0A392W407</accession>
<feature type="compositionally biased region" description="Polar residues" evidence="1">
    <location>
        <begin position="1"/>
        <end position="12"/>
    </location>
</feature>
<keyword evidence="3" id="KW-1185">Reference proteome</keyword>
<proteinExistence type="predicted"/>
<sequence>MSASTTPFTSSYWRGKPPATSVLI</sequence>
<feature type="region of interest" description="Disordered" evidence="1">
    <location>
        <begin position="1"/>
        <end position="24"/>
    </location>
</feature>
<organism evidence="2 3">
    <name type="scientific">Trifolium medium</name>
    <dbReference type="NCBI Taxonomy" id="97028"/>
    <lineage>
        <taxon>Eukaryota</taxon>
        <taxon>Viridiplantae</taxon>
        <taxon>Streptophyta</taxon>
        <taxon>Embryophyta</taxon>
        <taxon>Tracheophyta</taxon>
        <taxon>Spermatophyta</taxon>
        <taxon>Magnoliopsida</taxon>
        <taxon>eudicotyledons</taxon>
        <taxon>Gunneridae</taxon>
        <taxon>Pentapetalae</taxon>
        <taxon>rosids</taxon>
        <taxon>fabids</taxon>
        <taxon>Fabales</taxon>
        <taxon>Fabaceae</taxon>
        <taxon>Papilionoideae</taxon>
        <taxon>50 kb inversion clade</taxon>
        <taxon>NPAAA clade</taxon>
        <taxon>Hologalegina</taxon>
        <taxon>IRL clade</taxon>
        <taxon>Trifolieae</taxon>
        <taxon>Trifolium</taxon>
    </lineage>
</organism>
<reference evidence="2 3" key="1">
    <citation type="journal article" date="2018" name="Front. Plant Sci.">
        <title>Red Clover (Trifolium pratense) and Zigzag Clover (T. medium) - A Picture of Genomic Similarities and Differences.</title>
        <authorList>
            <person name="Dluhosova J."/>
            <person name="Istvanek J."/>
            <person name="Nedelnik J."/>
            <person name="Repkova J."/>
        </authorList>
    </citation>
    <scope>NUCLEOTIDE SEQUENCE [LARGE SCALE GENOMIC DNA]</scope>
    <source>
        <strain evidence="3">cv. 10/8</strain>
        <tissue evidence="2">Leaf</tissue>
    </source>
</reference>
<dbReference type="Proteomes" id="UP000265520">
    <property type="component" value="Unassembled WGS sequence"/>
</dbReference>
<dbReference type="EMBL" id="LXQA011385557">
    <property type="protein sequence ID" value="MCI95394.1"/>
    <property type="molecule type" value="Genomic_DNA"/>
</dbReference>
<feature type="non-terminal residue" evidence="2">
    <location>
        <position position="24"/>
    </location>
</feature>
<name>A0A392W407_9FABA</name>
<comment type="caution">
    <text evidence="2">The sequence shown here is derived from an EMBL/GenBank/DDBJ whole genome shotgun (WGS) entry which is preliminary data.</text>
</comment>